<evidence type="ECO:0000256" key="3">
    <source>
        <dbReference type="ARBA" id="ARBA00022448"/>
    </source>
</evidence>
<feature type="transmembrane region" description="Helical" evidence="9">
    <location>
        <begin position="373"/>
        <end position="390"/>
    </location>
</feature>
<reference evidence="11 12" key="1">
    <citation type="submission" date="2022-05" db="EMBL/GenBank/DDBJ databases">
        <title>A multi-omics perspective on studying reproductive biology in Daphnia sinensis.</title>
        <authorList>
            <person name="Jia J."/>
        </authorList>
    </citation>
    <scope>NUCLEOTIDE SEQUENCE [LARGE SCALE GENOMIC DNA]</scope>
    <source>
        <strain evidence="11 12">WSL</strain>
    </source>
</reference>
<dbReference type="Pfam" id="PF00005">
    <property type="entry name" value="ABC_tran"/>
    <property type="match status" value="1"/>
</dbReference>
<name>A0AAD5L108_9CRUS</name>
<dbReference type="InterPro" id="IPR013525">
    <property type="entry name" value="ABC2_TM"/>
</dbReference>
<dbReference type="EMBL" id="WJBH02000008">
    <property type="protein sequence ID" value="KAI9554260.1"/>
    <property type="molecule type" value="Genomic_DNA"/>
</dbReference>
<dbReference type="InterPro" id="IPR050352">
    <property type="entry name" value="ABCG_transporters"/>
</dbReference>
<proteinExistence type="inferred from homology"/>
<dbReference type="GO" id="GO:0016887">
    <property type="term" value="F:ATP hydrolysis activity"/>
    <property type="evidence" value="ECO:0007669"/>
    <property type="project" value="InterPro"/>
</dbReference>
<dbReference type="CDD" id="cd03213">
    <property type="entry name" value="ABCG_EPDR"/>
    <property type="match status" value="1"/>
</dbReference>
<keyword evidence="8 9" id="KW-0472">Membrane</keyword>
<evidence type="ECO:0000256" key="1">
    <source>
        <dbReference type="ARBA" id="ARBA00004141"/>
    </source>
</evidence>
<feature type="transmembrane region" description="Helical" evidence="9">
    <location>
        <begin position="592"/>
        <end position="614"/>
    </location>
</feature>
<evidence type="ECO:0000256" key="7">
    <source>
        <dbReference type="ARBA" id="ARBA00022989"/>
    </source>
</evidence>
<keyword evidence="7 9" id="KW-1133">Transmembrane helix</keyword>
<evidence type="ECO:0000256" key="5">
    <source>
        <dbReference type="ARBA" id="ARBA00022741"/>
    </source>
</evidence>
<comment type="caution">
    <text evidence="11">The sequence shown here is derived from an EMBL/GenBank/DDBJ whole genome shotgun (WGS) entry which is preliminary data.</text>
</comment>
<dbReference type="PANTHER" id="PTHR48041">
    <property type="entry name" value="ABC TRANSPORTER G FAMILY MEMBER 28"/>
    <property type="match status" value="1"/>
</dbReference>
<dbReference type="Gene3D" id="3.40.50.300">
    <property type="entry name" value="P-loop containing nucleotide triphosphate hydrolases"/>
    <property type="match status" value="1"/>
</dbReference>
<dbReference type="FunFam" id="3.40.50.300:FF:000891">
    <property type="entry name" value="ATP-binding cassette sub-family G member"/>
    <property type="match status" value="1"/>
</dbReference>
<dbReference type="InterPro" id="IPR003593">
    <property type="entry name" value="AAA+_ATPase"/>
</dbReference>
<evidence type="ECO:0000313" key="12">
    <source>
        <dbReference type="Proteomes" id="UP000820818"/>
    </source>
</evidence>
<evidence type="ECO:0000256" key="4">
    <source>
        <dbReference type="ARBA" id="ARBA00022692"/>
    </source>
</evidence>
<dbReference type="GO" id="GO:0140359">
    <property type="term" value="F:ABC-type transporter activity"/>
    <property type="evidence" value="ECO:0007669"/>
    <property type="project" value="InterPro"/>
</dbReference>
<dbReference type="InterPro" id="IPR027417">
    <property type="entry name" value="P-loop_NTPase"/>
</dbReference>
<dbReference type="PROSITE" id="PS50893">
    <property type="entry name" value="ABC_TRANSPORTER_2"/>
    <property type="match status" value="1"/>
</dbReference>
<organism evidence="11 12">
    <name type="scientific">Daphnia sinensis</name>
    <dbReference type="NCBI Taxonomy" id="1820382"/>
    <lineage>
        <taxon>Eukaryota</taxon>
        <taxon>Metazoa</taxon>
        <taxon>Ecdysozoa</taxon>
        <taxon>Arthropoda</taxon>
        <taxon>Crustacea</taxon>
        <taxon>Branchiopoda</taxon>
        <taxon>Diplostraca</taxon>
        <taxon>Cladocera</taxon>
        <taxon>Anomopoda</taxon>
        <taxon>Daphniidae</taxon>
        <taxon>Daphnia</taxon>
        <taxon>Daphnia similis group</taxon>
    </lineage>
</organism>
<dbReference type="GO" id="GO:0005524">
    <property type="term" value="F:ATP binding"/>
    <property type="evidence" value="ECO:0007669"/>
    <property type="project" value="UniProtKB-KW"/>
</dbReference>
<protein>
    <submittedName>
        <fullName evidence="11">ABC protein</fullName>
    </submittedName>
</protein>
<dbReference type="InterPro" id="IPR017871">
    <property type="entry name" value="ABC_transporter-like_CS"/>
</dbReference>
<evidence type="ECO:0000259" key="10">
    <source>
        <dbReference type="PROSITE" id="PS50893"/>
    </source>
</evidence>
<dbReference type="PANTHER" id="PTHR48041:SF78">
    <property type="entry name" value="ABC TRANSPORTER EXPRESSED IN TRACHEA, ISOFORM A"/>
    <property type="match status" value="1"/>
</dbReference>
<dbReference type="SUPFAM" id="SSF52540">
    <property type="entry name" value="P-loop containing nucleoside triphosphate hydrolases"/>
    <property type="match status" value="1"/>
</dbReference>
<dbReference type="InterPro" id="IPR003439">
    <property type="entry name" value="ABC_transporter-like_ATP-bd"/>
</dbReference>
<accession>A0AAD5L108</accession>
<dbReference type="GO" id="GO:0005886">
    <property type="term" value="C:plasma membrane"/>
    <property type="evidence" value="ECO:0007669"/>
    <property type="project" value="TreeGrafter"/>
</dbReference>
<sequence>MDTDIKLRERNRGTTAARENQEGSSFDLTFSDLSYTVGKGETAKQILKQISGTFNSGKLTAIMGPSGAGKTSLMNILAGLKKNGIEGRVDVNGAERKFKTFRKQSAYITQQDHLLAHLSVEEYMLSAAHLKLGNEAPEKEKKLTIELIMKTLGLTNSLSTRVSCLSGGECKRLAIGLELIDNPAILFLDEPTSGLDSSSSLQCVAVLRDIAKTGRTVVATIHQPSTRLLDQFDQLYIVAGGSCMYQGPVNSLIPYLQSMNLRCPNHHNPADFAIDVASGEYGDVVFRLISGIENGRRIYQDNSSTSCVPSTSHDHEADEVDETEFMINSHLRTNKRGKNELSYGAPFHTQVAVLLRRTWCTIWREQILTTMRLTLHVCIAILIGLLYWQIGDDAHVIYNNAGMVFFNLIFILYAAMMPTFLTFNLEREVLVREHLNRWYSLKAYYLAKTLADIPFQIFFPTVYLIPVYLMTNQPLSIERFFMLWTIAICISLVGQGIGLFFGAAFDIPVASYFAPISCIPFLLVSGFMLKFEAIPSYLRWITYLSFLHYSFEGSMLSLYDGDRPPLSCSYSYCHFRYPIKFLELFDLSNSSYYLSVIGMMANFFVIRVAGYLVLRFKLRHVR</sequence>
<dbReference type="PROSITE" id="PS00211">
    <property type="entry name" value="ABC_TRANSPORTER_1"/>
    <property type="match status" value="1"/>
</dbReference>
<keyword evidence="4 9" id="KW-0812">Transmembrane</keyword>
<feature type="transmembrane region" description="Helical" evidence="9">
    <location>
        <begin position="402"/>
        <end position="423"/>
    </location>
</feature>
<dbReference type="Pfam" id="PF01061">
    <property type="entry name" value="ABC2_membrane"/>
    <property type="match status" value="1"/>
</dbReference>
<gene>
    <name evidence="11" type="ORF">GHT06_019532</name>
</gene>
<evidence type="ECO:0000256" key="6">
    <source>
        <dbReference type="ARBA" id="ARBA00022840"/>
    </source>
</evidence>
<evidence type="ECO:0000256" key="8">
    <source>
        <dbReference type="ARBA" id="ARBA00023136"/>
    </source>
</evidence>
<keyword evidence="5" id="KW-0547">Nucleotide-binding</keyword>
<feature type="transmembrane region" description="Helical" evidence="9">
    <location>
        <begin position="481"/>
        <end position="503"/>
    </location>
</feature>
<dbReference type="AlphaFoldDB" id="A0AAD5L108"/>
<keyword evidence="3" id="KW-0813">Transport</keyword>
<dbReference type="Proteomes" id="UP000820818">
    <property type="component" value="Linkage Group LG8"/>
</dbReference>
<comment type="subcellular location">
    <subcellularLocation>
        <location evidence="1">Membrane</location>
        <topology evidence="1">Multi-pass membrane protein</topology>
    </subcellularLocation>
</comment>
<dbReference type="Pfam" id="PF19055">
    <property type="entry name" value="ABC2_membrane_7"/>
    <property type="match status" value="1"/>
</dbReference>
<evidence type="ECO:0000313" key="11">
    <source>
        <dbReference type="EMBL" id="KAI9554260.1"/>
    </source>
</evidence>
<dbReference type="InterPro" id="IPR043926">
    <property type="entry name" value="ABCG_dom"/>
</dbReference>
<evidence type="ECO:0000256" key="9">
    <source>
        <dbReference type="SAM" id="Phobius"/>
    </source>
</evidence>
<dbReference type="SMART" id="SM00382">
    <property type="entry name" value="AAA"/>
    <property type="match status" value="1"/>
</dbReference>
<evidence type="ECO:0000256" key="2">
    <source>
        <dbReference type="ARBA" id="ARBA00005814"/>
    </source>
</evidence>
<feature type="transmembrane region" description="Helical" evidence="9">
    <location>
        <begin position="509"/>
        <end position="529"/>
    </location>
</feature>
<keyword evidence="12" id="KW-1185">Reference proteome</keyword>
<keyword evidence="6" id="KW-0067">ATP-binding</keyword>
<feature type="domain" description="ABC transporter" evidence="10">
    <location>
        <begin position="28"/>
        <end position="265"/>
    </location>
</feature>
<comment type="similarity">
    <text evidence="2">Belongs to the ABC transporter superfamily. ABCG family. Eye pigment precursor importer (TC 3.A.1.204) subfamily.</text>
</comment>
<feature type="transmembrane region" description="Helical" evidence="9">
    <location>
        <begin position="443"/>
        <end position="469"/>
    </location>
</feature>